<name>A0ABW0KZB1_9BURK</name>
<dbReference type="RefSeq" id="WP_379780141.1">
    <property type="nucleotide sequence ID" value="NZ_JBHSMU010000004.1"/>
</dbReference>
<evidence type="ECO:0000313" key="8">
    <source>
        <dbReference type="Proteomes" id="UP001596050"/>
    </source>
</evidence>
<dbReference type="Gene3D" id="3.40.630.30">
    <property type="match status" value="1"/>
</dbReference>
<dbReference type="SUPFAM" id="SSF56059">
    <property type="entry name" value="Glutathione synthetase ATP-binding domain-like"/>
    <property type="match status" value="1"/>
</dbReference>
<dbReference type="InterPro" id="IPR036291">
    <property type="entry name" value="NAD(P)-bd_dom_sf"/>
</dbReference>
<dbReference type="Pfam" id="PF13380">
    <property type="entry name" value="CoA_binding_2"/>
    <property type="match status" value="1"/>
</dbReference>
<dbReference type="Gene3D" id="3.30.470.20">
    <property type="entry name" value="ATP-grasp fold, B domain"/>
    <property type="match status" value="1"/>
</dbReference>
<organism evidence="7 8">
    <name type="scientific">Massilia niabensis</name>
    <dbReference type="NCBI Taxonomy" id="544910"/>
    <lineage>
        <taxon>Bacteria</taxon>
        <taxon>Pseudomonadati</taxon>
        <taxon>Pseudomonadota</taxon>
        <taxon>Betaproteobacteria</taxon>
        <taxon>Burkholderiales</taxon>
        <taxon>Oxalobacteraceae</taxon>
        <taxon>Telluria group</taxon>
        <taxon>Massilia</taxon>
    </lineage>
</organism>
<dbReference type="Pfam" id="PF13549">
    <property type="entry name" value="ATP-grasp_5"/>
    <property type="match status" value="1"/>
</dbReference>
<keyword evidence="1" id="KW-0436">Ligase</keyword>
<protein>
    <submittedName>
        <fullName evidence="7">GNAT family N-acetyltransferase</fullName>
        <ecNumber evidence="7">2.3.1.-</ecNumber>
    </submittedName>
</protein>
<feature type="domain" description="ATP-grasp" evidence="5">
    <location>
        <begin position="497"/>
        <end position="533"/>
    </location>
</feature>
<dbReference type="SUPFAM" id="SSF52210">
    <property type="entry name" value="Succinyl-CoA synthetase domains"/>
    <property type="match status" value="2"/>
</dbReference>
<evidence type="ECO:0000256" key="4">
    <source>
        <dbReference type="PROSITE-ProRule" id="PRU00409"/>
    </source>
</evidence>
<dbReference type="Pfam" id="PF19045">
    <property type="entry name" value="Ligase_CoA_2"/>
    <property type="match status" value="1"/>
</dbReference>
<evidence type="ECO:0000256" key="3">
    <source>
        <dbReference type="ARBA" id="ARBA00022840"/>
    </source>
</evidence>
<accession>A0ABW0KZB1</accession>
<dbReference type="SUPFAM" id="SSF55729">
    <property type="entry name" value="Acyl-CoA N-acyltransferases (Nat)"/>
    <property type="match status" value="1"/>
</dbReference>
<dbReference type="InterPro" id="IPR051538">
    <property type="entry name" value="Acyl-CoA_Synth/Transferase"/>
</dbReference>
<dbReference type="PANTHER" id="PTHR43334:SF1">
    <property type="entry name" value="3-HYDROXYPROPIONATE--COA LIGASE [ADP-FORMING]"/>
    <property type="match status" value="1"/>
</dbReference>
<comment type="caution">
    <text evidence="7">The sequence shown here is derived from an EMBL/GenBank/DDBJ whole genome shotgun (WGS) entry which is preliminary data.</text>
</comment>
<keyword evidence="8" id="KW-1185">Reference proteome</keyword>
<dbReference type="Pfam" id="PF13607">
    <property type="entry name" value="Succ_CoA_lig"/>
    <property type="match status" value="1"/>
</dbReference>
<keyword evidence="2 4" id="KW-0547">Nucleotide-binding</keyword>
<dbReference type="SMART" id="SM00881">
    <property type="entry name" value="CoA_binding"/>
    <property type="match status" value="1"/>
</dbReference>
<evidence type="ECO:0000259" key="6">
    <source>
        <dbReference type="PROSITE" id="PS51186"/>
    </source>
</evidence>
<evidence type="ECO:0000256" key="2">
    <source>
        <dbReference type="ARBA" id="ARBA00022741"/>
    </source>
</evidence>
<proteinExistence type="predicted"/>
<dbReference type="InterPro" id="IPR043938">
    <property type="entry name" value="Ligase_CoA_dom"/>
</dbReference>
<keyword evidence="7" id="KW-0012">Acyltransferase</keyword>
<keyword evidence="7" id="KW-0808">Transferase</keyword>
<dbReference type="InterPro" id="IPR003781">
    <property type="entry name" value="CoA-bd"/>
</dbReference>
<dbReference type="SUPFAM" id="SSF51735">
    <property type="entry name" value="NAD(P)-binding Rossmann-fold domains"/>
    <property type="match status" value="1"/>
</dbReference>
<reference evidence="8" key="1">
    <citation type="journal article" date="2019" name="Int. J. Syst. Evol. Microbiol.">
        <title>The Global Catalogue of Microorganisms (GCM) 10K type strain sequencing project: providing services to taxonomists for standard genome sequencing and annotation.</title>
        <authorList>
            <consortium name="The Broad Institute Genomics Platform"/>
            <consortium name="The Broad Institute Genome Sequencing Center for Infectious Disease"/>
            <person name="Wu L."/>
            <person name="Ma J."/>
        </authorList>
    </citation>
    <scope>NUCLEOTIDE SEQUENCE [LARGE SCALE GENOMIC DNA]</scope>
    <source>
        <strain evidence="8">KACC 12649</strain>
    </source>
</reference>
<dbReference type="PROSITE" id="PS50975">
    <property type="entry name" value="ATP_GRASP"/>
    <property type="match status" value="1"/>
</dbReference>
<dbReference type="Proteomes" id="UP001596050">
    <property type="component" value="Unassembled WGS sequence"/>
</dbReference>
<gene>
    <name evidence="7" type="ORF">ACFPN5_03475</name>
</gene>
<dbReference type="InterPro" id="IPR016102">
    <property type="entry name" value="Succinyl-CoA_synth-like"/>
</dbReference>
<dbReference type="InterPro" id="IPR011761">
    <property type="entry name" value="ATP-grasp"/>
</dbReference>
<evidence type="ECO:0000259" key="5">
    <source>
        <dbReference type="PROSITE" id="PS50975"/>
    </source>
</evidence>
<evidence type="ECO:0000256" key="1">
    <source>
        <dbReference type="ARBA" id="ARBA00022598"/>
    </source>
</evidence>
<sequence length="893" mass="94605">MSIRNLERLFAPRSVALIGASERPGSLGATLLRNLTAGGFRGTVHPVNPKYTELGGLPAVASVADLAAAPDLAVICTPPETVPSIIRQLGEKGTRAAVVLSSGLGQARDERGRSLKQAMLDAAHPYLLRILGPNSAGLLSPAIGLNASVAHSGALGGRIAFVSQSGALMTGVLDRARSRGIGFSHFIALGDSADVDLGDVLDYLASDGATGSILLYVENLRYARKFMSAARAAARSKPTLVLKAGRADSGVRAAASESGALASMDEVFDAAIRRAGMLRVTTTEQLFAAVETLAHARALHGKRLAIVANGAGPGVLAHDALVCGGGVLATLAPQTMERLASLLPAGSPPANPLNLFGGAAPERYRQALEILLQDPETDAILVVHSPTATVASADIAEAIAPLARGASRNVLSCWLGGDSVAAARDIASQAGMPTFDTPEDAVAGFLQIVQYRENQHLLMQVPPSVSSIGASERGTARALVREALANGRYLLTDPETKAILRAYGMAIVETRGAATVEEAVHAARHIGFPVAVKIVSPDVMHKSDVGGVALDLDSEQAVRSAAQRVHKRFGELRPDARFEGFSVQAMARRPEGHELILGAATDPVFGPVILFGQGGIAAQVANDHAVALPPLNVVLARDMVSRTRVARLLAGYRNRPPADMDAILATLVQVSRLVCDIPEIVELDINPLLADASGAVVLDARMRLALADRSGSTLDRLAIRPYPRELEDTIDWNGGRLLLRPVRPEDGPAHLRFFDALTPDDVRYRMFVRIRELQPSQLARFTQIDYDREMAFIATRPGADGLPETLGVGRVVADPDNVSAEFAVTVRSDLKGLGLGRILMEKLIAYCRMRGTREIVGEALPQNNRIIGLVRKLGFEVTPTGEEGVRKFRLTLQ</sequence>
<dbReference type="PANTHER" id="PTHR43334">
    <property type="entry name" value="ACETATE--COA LIGASE [ADP-FORMING]"/>
    <property type="match status" value="1"/>
</dbReference>
<dbReference type="Gene3D" id="3.30.1490.20">
    <property type="entry name" value="ATP-grasp fold, A domain"/>
    <property type="match status" value="1"/>
</dbReference>
<dbReference type="Pfam" id="PF00583">
    <property type="entry name" value="Acetyltransf_1"/>
    <property type="match status" value="1"/>
</dbReference>
<dbReference type="InterPro" id="IPR000182">
    <property type="entry name" value="GNAT_dom"/>
</dbReference>
<keyword evidence="3 4" id="KW-0067">ATP-binding</keyword>
<feature type="domain" description="N-acetyltransferase" evidence="6">
    <location>
        <begin position="737"/>
        <end position="893"/>
    </location>
</feature>
<dbReference type="EMBL" id="JBHSMU010000004">
    <property type="protein sequence ID" value="MFC5458868.1"/>
    <property type="molecule type" value="Genomic_DNA"/>
</dbReference>
<dbReference type="EC" id="2.3.1.-" evidence="7"/>
<dbReference type="Gene3D" id="3.40.50.261">
    <property type="entry name" value="Succinyl-CoA synthetase domains"/>
    <property type="match status" value="2"/>
</dbReference>
<dbReference type="Gene3D" id="3.40.50.720">
    <property type="entry name" value="NAD(P)-binding Rossmann-like Domain"/>
    <property type="match status" value="1"/>
</dbReference>
<dbReference type="GO" id="GO:0016746">
    <property type="term" value="F:acyltransferase activity"/>
    <property type="evidence" value="ECO:0007669"/>
    <property type="project" value="UniProtKB-KW"/>
</dbReference>
<dbReference type="InterPro" id="IPR013815">
    <property type="entry name" value="ATP_grasp_subdomain_1"/>
</dbReference>
<dbReference type="InterPro" id="IPR016181">
    <property type="entry name" value="Acyl_CoA_acyltransferase"/>
</dbReference>
<evidence type="ECO:0000313" key="7">
    <source>
        <dbReference type="EMBL" id="MFC5458868.1"/>
    </source>
</evidence>
<dbReference type="InterPro" id="IPR032875">
    <property type="entry name" value="Succ_CoA_lig_flav_dom"/>
</dbReference>
<dbReference type="PROSITE" id="PS51186">
    <property type="entry name" value="GNAT"/>
    <property type="match status" value="1"/>
</dbReference>